<proteinExistence type="predicted"/>
<dbReference type="OMA" id="CFVPRGV"/>
<dbReference type="Gene3D" id="2.130.10.10">
    <property type="entry name" value="YVTN repeat-like/Quinoprotein amine dehydrogenase"/>
    <property type="match status" value="1"/>
</dbReference>
<evidence type="ECO:0000313" key="4">
    <source>
        <dbReference type="Proteomes" id="UP000001542"/>
    </source>
</evidence>
<reference evidence="3" key="1">
    <citation type="submission" date="2006-10" db="EMBL/GenBank/DDBJ databases">
        <authorList>
            <person name="Amadeo P."/>
            <person name="Zhao Q."/>
            <person name="Wortman J."/>
            <person name="Fraser-Liggett C."/>
            <person name="Carlton J."/>
        </authorList>
    </citation>
    <scope>NUCLEOTIDE SEQUENCE</scope>
    <source>
        <strain evidence="3">G3</strain>
    </source>
</reference>
<dbReference type="FunCoup" id="A2DS77">
    <property type="interactions" value="852"/>
</dbReference>
<dbReference type="STRING" id="5722.A2DS77"/>
<keyword evidence="4" id="KW-1185">Reference proteome</keyword>
<dbReference type="eggNOG" id="KOG0270">
    <property type="taxonomic scope" value="Eukaryota"/>
</dbReference>
<dbReference type="PROSITE" id="PS50294">
    <property type="entry name" value="WD_REPEATS_REGION"/>
    <property type="match status" value="1"/>
</dbReference>
<organism evidence="3 4">
    <name type="scientific">Trichomonas vaginalis (strain ATCC PRA-98 / G3)</name>
    <dbReference type="NCBI Taxonomy" id="412133"/>
    <lineage>
        <taxon>Eukaryota</taxon>
        <taxon>Metamonada</taxon>
        <taxon>Parabasalia</taxon>
        <taxon>Trichomonadida</taxon>
        <taxon>Trichomonadidae</taxon>
        <taxon>Trichomonas</taxon>
    </lineage>
</organism>
<feature type="region of interest" description="Disordered" evidence="2">
    <location>
        <begin position="403"/>
        <end position="430"/>
    </location>
</feature>
<dbReference type="InterPro" id="IPR044285">
    <property type="entry name" value="PWP1"/>
</dbReference>
<keyword evidence="1" id="KW-0853">WD repeat</keyword>
<evidence type="ECO:0000313" key="3">
    <source>
        <dbReference type="EMBL" id="EAY16656.1"/>
    </source>
</evidence>
<protein>
    <submittedName>
        <fullName evidence="3">Uncharacterized protein</fullName>
    </submittedName>
</protein>
<name>A2DS77_TRIV3</name>
<sequence length="430" mass="47892">MITALAWIPRGVTPARLQRADDDEEMVNKYLAVIEGDQKPKQEDEHPISAEDAEIIAKYDLDHYDDEPVKTNEDFGIVENDPYFVQKSKQEEEDAEDIIKPTDYLICIGKSIEPDSSLEVHIFDDTEKAFYPHHEIMIPSFPLSICWMDGAPGNNEKGSFCAVSTMLHHIEIWNMNILESTIPCAWLQHHHDAVPTLSWNPLQPRALLSASIDGTAAIWHLDALRTAAVFNLGQPRAEGTPYSQGKSAEWNPKQRSIFGVGTNEGVFGYDARSGLTWSSLDGESIDTFSWLNDGYQFLSSTEEGKVFWYDSRDPSKPVQVLENHNGSVTGIAVSRYQPRTIVATTDIKGSAMIWDLTSGTAVLNQRANMGIGELFGCQFCPDKPLLLAIGGSSAETAIWDVEEDLDQDIDPDADRPKGQLAQEDEEDDDE</sequence>
<dbReference type="EMBL" id="DS113239">
    <property type="protein sequence ID" value="EAY16656.1"/>
    <property type="molecule type" value="Genomic_DNA"/>
</dbReference>
<dbReference type="PANTHER" id="PTHR14091">
    <property type="entry name" value="PERIODIC TRYPTOPHAN PROTEIN 1"/>
    <property type="match status" value="1"/>
</dbReference>
<dbReference type="InterPro" id="IPR001680">
    <property type="entry name" value="WD40_rpt"/>
</dbReference>
<reference evidence="3" key="2">
    <citation type="journal article" date="2007" name="Science">
        <title>Draft genome sequence of the sexually transmitted pathogen Trichomonas vaginalis.</title>
        <authorList>
            <person name="Carlton J.M."/>
            <person name="Hirt R.P."/>
            <person name="Silva J.C."/>
            <person name="Delcher A.L."/>
            <person name="Schatz M."/>
            <person name="Zhao Q."/>
            <person name="Wortman J.R."/>
            <person name="Bidwell S.L."/>
            <person name="Alsmark U.C.M."/>
            <person name="Besteiro S."/>
            <person name="Sicheritz-Ponten T."/>
            <person name="Noel C.J."/>
            <person name="Dacks J.B."/>
            <person name="Foster P.G."/>
            <person name="Simillion C."/>
            <person name="Van de Peer Y."/>
            <person name="Miranda-Saavedra D."/>
            <person name="Barton G.J."/>
            <person name="Westrop G.D."/>
            <person name="Mueller S."/>
            <person name="Dessi D."/>
            <person name="Fiori P.L."/>
            <person name="Ren Q."/>
            <person name="Paulsen I."/>
            <person name="Zhang H."/>
            <person name="Bastida-Corcuera F.D."/>
            <person name="Simoes-Barbosa A."/>
            <person name="Brown M.T."/>
            <person name="Hayes R.D."/>
            <person name="Mukherjee M."/>
            <person name="Okumura C.Y."/>
            <person name="Schneider R."/>
            <person name="Smith A.J."/>
            <person name="Vanacova S."/>
            <person name="Villalvazo M."/>
            <person name="Haas B.J."/>
            <person name="Pertea M."/>
            <person name="Feldblyum T.V."/>
            <person name="Utterback T.R."/>
            <person name="Shu C.L."/>
            <person name="Osoegawa K."/>
            <person name="de Jong P.J."/>
            <person name="Hrdy I."/>
            <person name="Horvathova L."/>
            <person name="Zubacova Z."/>
            <person name="Dolezal P."/>
            <person name="Malik S.B."/>
            <person name="Logsdon J.M. Jr."/>
            <person name="Henze K."/>
            <person name="Gupta A."/>
            <person name="Wang C.C."/>
            <person name="Dunne R.L."/>
            <person name="Upcroft J.A."/>
            <person name="Upcroft P."/>
            <person name="White O."/>
            <person name="Salzberg S.L."/>
            <person name="Tang P."/>
            <person name="Chiu C.-H."/>
            <person name="Lee Y.-S."/>
            <person name="Embley T.M."/>
            <person name="Coombs G.H."/>
            <person name="Mottram J.C."/>
            <person name="Tachezy J."/>
            <person name="Fraser-Liggett C.M."/>
            <person name="Johnson P.J."/>
        </authorList>
    </citation>
    <scope>NUCLEOTIDE SEQUENCE [LARGE SCALE GENOMIC DNA]</scope>
    <source>
        <strain evidence="3">G3</strain>
    </source>
</reference>
<accession>A2DS77</accession>
<dbReference type="KEGG" id="tva:4774662"/>
<evidence type="ECO:0000256" key="2">
    <source>
        <dbReference type="SAM" id="MobiDB-lite"/>
    </source>
</evidence>
<dbReference type="PANTHER" id="PTHR14091:SF0">
    <property type="entry name" value="PERIODIC TRYPTOPHAN PROTEIN 1 HOMOLOG"/>
    <property type="match status" value="1"/>
</dbReference>
<dbReference type="AlphaFoldDB" id="A2DS77"/>
<dbReference type="SMART" id="SM00320">
    <property type="entry name" value="WD40"/>
    <property type="match status" value="4"/>
</dbReference>
<dbReference type="PROSITE" id="PS50082">
    <property type="entry name" value="WD_REPEATS_2"/>
    <property type="match status" value="2"/>
</dbReference>
<dbReference type="InParanoid" id="A2DS77"/>
<dbReference type="GO" id="GO:0006364">
    <property type="term" value="P:rRNA processing"/>
    <property type="evidence" value="ECO:0007669"/>
    <property type="project" value="InterPro"/>
</dbReference>
<dbReference type="SMR" id="A2DS77"/>
<dbReference type="Pfam" id="PF00400">
    <property type="entry name" value="WD40"/>
    <property type="match status" value="2"/>
</dbReference>
<dbReference type="GO" id="GO:0005634">
    <property type="term" value="C:nucleus"/>
    <property type="evidence" value="ECO:0000318"/>
    <property type="project" value="GO_Central"/>
</dbReference>
<dbReference type="VEuPathDB" id="TrichDB:TVAG_066610"/>
<evidence type="ECO:0000256" key="1">
    <source>
        <dbReference type="PROSITE-ProRule" id="PRU00221"/>
    </source>
</evidence>
<dbReference type="OrthoDB" id="270624at2759"/>
<dbReference type="InterPro" id="IPR036322">
    <property type="entry name" value="WD40_repeat_dom_sf"/>
</dbReference>
<feature type="repeat" description="WD" evidence="1">
    <location>
        <begin position="187"/>
        <end position="229"/>
    </location>
</feature>
<gene>
    <name evidence="3" type="ORF">TVAG_066610</name>
</gene>
<dbReference type="RefSeq" id="XP_001328879.1">
    <property type="nucleotide sequence ID" value="XM_001328844.1"/>
</dbReference>
<dbReference type="Proteomes" id="UP000001542">
    <property type="component" value="Unassembled WGS sequence"/>
</dbReference>
<dbReference type="SUPFAM" id="SSF50978">
    <property type="entry name" value="WD40 repeat-like"/>
    <property type="match status" value="1"/>
</dbReference>
<feature type="repeat" description="WD" evidence="1">
    <location>
        <begin position="321"/>
        <end position="364"/>
    </location>
</feature>
<dbReference type="InterPro" id="IPR015943">
    <property type="entry name" value="WD40/YVTN_repeat-like_dom_sf"/>
</dbReference>
<dbReference type="VEuPathDB" id="TrichDB:TVAGG3_0078500"/>